<evidence type="ECO:0000256" key="1">
    <source>
        <dbReference type="SAM" id="Phobius"/>
    </source>
</evidence>
<feature type="transmembrane region" description="Helical" evidence="1">
    <location>
        <begin position="183"/>
        <end position="203"/>
    </location>
</feature>
<gene>
    <name evidence="2" type="ORF">QOR41_10575</name>
</gene>
<accession>A0AAW6UU45</accession>
<reference evidence="2" key="1">
    <citation type="submission" date="2023-04" db="EMBL/GenBank/DDBJ databases">
        <title>The environmental microbiomes in feedlot watering bowls are a reservoir of florfenicol resistance for bovine respiratory disease pathogens.</title>
        <authorList>
            <person name="Kos D.W."/>
            <person name="Ruzzini A.C."/>
            <person name="Schreiner B."/>
            <person name="Jelinski M.D."/>
        </authorList>
    </citation>
    <scope>NUCLEOTIDE SEQUENCE</scope>
    <source>
        <strain evidence="2">WB3</strain>
    </source>
</reference>
<dbReference type="Pfam" id="PF13803">
    <property type="entry name" value="DUF4184"/>
    <property type="match status" value="1"/>
</dbReference>
<proteinExistence type="predicted"/>
<dbReference type="Proteomes" id="UP001241935">
    <property type="component" value="Unassembled WGS sequence"/>
</dbReference>
<comment type="caution">
    <text evidence="2">The sequence shown here is derived from an EMBL/GenBank/DDBJ whole genome shotgun (WGS) entry which is preliminary data.</text>
</comment>
<keyword evidence="1" id="KW-0472">Membrane</keyword>
<dbReference type="InterPro" id="IPR025238">
    <property type="entry name" value="DUF4184"/>
</dbReference>
<feature type="transmembrane region" description="Helical" evidence="1">
    <location>
        <begin position="94"/>
        <end position="116"/>
    </location>
</feature>
<evidence type="ECO:0000313" key="3">
    <source>
        <dbReference type="Proteomes" id="UP001241935"/>
    </source>
</evidence>
<dbReference type="AlphaFoldDB" id="A0AAW6UU45"/>
<sequence length="255" mass="29107">MPFTISHAVLAPPIAKLTGYRLPISALAIGSMTPDLYRLFTSESYDTSHQWQGLIVPNLLIGLAFCLLWYGLYRPVIFRWIGMLKPIDWGSFDKMLGFILSVIMALIVGISSHLIWDGLTHSDFRTFAFDHFLNRPVSLFDHVYPMHRVLQIGTSILALPFMAWMSVHYYLKHKQVGFVQAKIKISGLFIVLISLLTAAYYYLQFLQTLGSNPWSSDLYSFIGRSVNQFASAFLIVFSLGCVLFLMLDRNHRLDK</sequence>
<feature type="transmembrane region" description="Helical" evidence="1">
    <location>
        <begin position="229"/>
        <end position="247"/>
    </location>
</feature>
<dbReference type="RefSeq" id="WP_284067244.1">
    <property type="nucleotide sequence ID" value="NZ_JASKNE010000001.1"/>
</dbReference>
<keyword evidence="1" id="KW-0812">Transmembrane</keyword>
<evidence type="ECO:0000313" key="2">
    <source>
        <dbReference type="EMBL" id="MDK1684270.1"/>
    </source>
</evidence>
<feature type="transmembrane region" description="Helical" evidence="1">
    <location>
        <begin position="54"/>
        <end position="73"/>
    </location>
</feature>
<protein>
    <submittedName>
        <fullName evidence="2">DUF4184 family protein</fullName>
    </submittedName>
</protein>
<name>A0AAW6UU45_9GAMM</name>
<feature type="transmembrane region" description="Helical" evidence="1">
    <location>
        <begin position="149"/>
        <end position="171"/>
    </location>
</feature>
<keyword evidence="1" id="KW-1133">Transmembrane helix</keyword>
<organism evidence="2 3">
    <name type="scientific">Acinetobacter terrestris</name>
    <dbReference type="NCBI Taxonomy" id="2529843"/>
    <lineage>
        <taxon>Bacteria</taxon>
        <taxon>Pseudomonadati</taxon>
        <taxon>Pseudomonadota</taxon>
        <taxon>Gammaproteobacteria</taxon>
        <taxon>Moraxellales</taxon>
        <taxon>Moraxellaceae</taxon>
        <taxon>Acinetobacter</taxon>
        <taxon>Acinetobacter Taxon 24</taxon>
    </lineage>
</organism>
<dbReference type="EMBL" id="JASKNE010000001">
    <property type="protein sequence ID" value="MDK1684270.1"/>
    <property type="molecule type" value="Genomic_DNA"/>
</dbReference>